<dbReference type="InterPro" id="IPR011105">
    <property type="entry name" value="Cell_wall_hydrolase_SleB"/>
</dbReference>
<accession>A0A4R6FX78</accession>
<keyword evidence="2" id="KW-0472">Membrane</keyword>
<feature type="domain" description="Cell wall hydrolase SleB" evidence="3">
    <location>
        <begin position="132"/>
        <end position="240"/>
    </location>
</feature>
<keyword evidence="5" id="KW-1185">Reference proteome</keyword>
<keyword evidence="2" id="KW-0812">Transmembrane</keyword>
<comment type="caution">
    <text evidence="4">The sequence shown here is derived from an EMBL/GenBank/DDBJ whole genome shotgun (WGS) entry which is preliminary data.</text>
</comment>
<evidence type="ECO:0000256" key="2">
    <source>
        <dbReference type="SAM" id="Phobius"/>
    </source>
</evidence>
<dbReference type="Gene3D" id="1.10.10.2520">
    <property type="entry name" value="Cell wall hydrolase SleB, domain 1"/>
    <property type="match status" value="1"/>
</dbReference>
<protein>
    <submittedName>
        <fullName evidence="4">Cell wall hydrolase</fullName>
    </submittedName>
</protein>
<evidence type="ECO:0000313" key="4">
    <source>
        <dbReference type="EMBL" id="TDN86512.1"/>
    </source>
</evidence>
<dbReference type="RefSeq" id="WP_229668016.1">
    <property type="nucleotide sequence ID" value="NZ_BMLU01000001.1"/>
</dbReference>
<keyword evidence="4" id="KW-0378">Hydrolase</keyword>
<name>A0A4R6FX78_9SPHN</name>
<dbReference type="GO" id="GO:0016787">
    <property type="term" value="F:hydrolase activity"/>
    <property type="evidence" value="ECO:0007669"/>
    <property type="project" value="UniProtKB-KW"/>
</dbReference>
<sequence length="460" mass="49201">MASSPSVPVGGGVPGNGARLHSMRLRAVLWMLGAAAVALPALLVAYGPDVPMQPSRAPVRHGKVVPPTVLPPVEPVEMKPVTPDEARAYNASIPFVRGPTPPARPFRFKGNDLDRQRALDCLATAELYEAGDDSDGERAVAQVVLNRVRHPAFQRTVCGVVFEGSERSTGCQFTFTCDGALAHVWSDTAWKRARTVAEQALSGRVDRRVGTATHYHTDWVVPYWSASLDKIARVGSHLFFRWTGWWGTPPAFRMVYSGGEPRIAALGDRFPAHAGDDAGAATDPSGATGQDAATLADAELPRPTATNDDLFLVTLDPKLDPATLSTLALRACGARKYCKFLAWLPDGQKPSALPLSPSALNGMAFSYLRDRSLGYEKSLWNCRIYPTIADATCMVRRPGDMLSDDGKNAQKRPAEAQPLAGTPKDAVPDSPVLSGVRRKSETPSVPAATSAAGTRGDDKG</sequence>
<dbReference type="InterPro" id="IPR042047">
    <property type="entry name" value="SleB_dom1"/>
</dbReference>
<gene>
    <name evidence="4" type="ORF">EV664_10183</name>
</gene>
<feature type="region of interest" description="Disordered" evidence="1">
    <location>
        <begin position="401"/>
        <end position="460"/>
    </location>
</feature>
<dbReference type="AlphaFoldDB" id="A0A4R6FX78"/>
<dbReference type="Proteomes" id="UP000295493">
    <property type="component" value="Unassembled WGS sequence"/>
</dbReference>
<dbReference type="Pfam" id="PF07486">
    <property type="entry name" value="Hydrolase_2"/>
    <property type="match status" value="1"/>
</dbReference>
<reference evidence="4 5" key="1">
    <citation type="submission" date="2019-03" db="EMBL/GenBank/DDBJ databases">
        <title>Genomic Encyclopedia of Type Strains, Phase IV (KMG-IV): sequencing the most valuable type-strain genomes for metagenomic binning, comparative biology and taxonomic classification.</title>
        <authorList>
            <person name="Goeker M."/>
        </authorList>
    </citation>
    <scope>NUCLEOTIDE SEQUENCE [LARGE SCALE GENOMIC DNA]</scope>
    <source>
        <strain evidence="4 5">DSM 25059</strain>
    </source>
</reference>
<feature type="transmembrane region" description="Helical" evidence="2">
    <location>
        <begin position="27"/>
        <end position="46"/>
    </location>
</feature>
<evidence type="ECO:0000259" key="3">
    <source>
        <dbReference type="Pfam" id="PF07486"/>
    </source>
</evidence>
<dbReference type="EMBL" id="SNWD01000001">
    <property type="protein sequence ID" value="TDN86512.1"/>
    <property type="molecule type" value="Genomic_DNA"/>
</dbReference>
<evidence type="ECO:0000256" key="1">
    <source>
        <dbReference type="SAM" id="MobiDB-lite"/>
    </source>
</evidence>
<proteinExistence type="predicted"/>
<organism evidence="4 5">
    <name type="scientific">Stakelama pacifica</name>
    <dbReference type="NCBI Taxonomy" id="517720"/>
    <lineage>
        <taxon>Bacteria</taxon>
        <taxon>Pseudomonadati</taxon>
        <taxon>Pseudomonadota</taxon>
        <taxon>Alphaproteobacteria</taxon>
        <taxon>Sphingomonadales</taxon>
        <taxon>Sphingomonadaceae</taxon>
        <taxon>Stakelama</taxon>
    </lineage>
</organism>
<feature type="compositionally biased region" description="Basic and acidic residues" evidence="1">
    <location>
        <begin position="404"/>
        <end position="414"/>
    </location>
</feature>
<keyword evidence="2" id="KW-1133">Transmembrane helix</keyword>
<evidence type="ECO:0000313" key="5">
    <source>
        <dbReference type="Proteomes" id="UP000295493"/>
    </source>
</evidence>